<protein>
    <submittedName>
        <fullName evidence="1">Uncharacterized protein</fullName>
    </submittedName>
</protein>
<keyword evidence="2" id="KW-1185">Reference proteome</keyword>
<sequence>MFHMSEHLLFDCEIESESSCKPSSLSSERHREQLLQVLQSVLRKIFQVYIAEAILFKQLESSSTTQQTEQLQLGLMKLSEIEKRINLRILDCINPISPSKED</sequence>
<evidence type="ECO:0000313" key="2">
    <source>
        <dbReference type="Proteomes" id="UP001196413"/>
    </source>
</evidence>
<proteinExistence type="predicted"/>
<reference evidence="1" key="1">
    <citation type="submission" date="2021-06" db="EMBL/GenBank/DDBJ databases">
        <title>Parelaphostrongylus tenuis whole genome reference sequence.</title>
        <authorList>
            <person name="Garwood T.J."/>
            <person name="Larsen P.A."/>
            <person name="Fountain-Jones N.M."/>
            <person name="Garbe J.R."/>
            <person name="Macchietto M.G."/>
            <person name="Kania S.A."/>
            <person name="Gerhold R.W."/>
            <person name="Richards J.E."/>
            <person name="Wolf T.M."/>
        </authorList>
    </citation>
    <scope>NUCLEOTIDE SEQUENCE</scope>
    <source>
        <strain evidence="1">MNPRO001-30</strain>
        <tissue evidence="1">Meninges</tissue>
    </source>
</reference>
<organism evidence="1 2">
    <name type="scientific">Parelaphostrongylus tenuis</name>
    <name type="common">Meningeal worm</name>
    <dbReference type="NCBI Taxonomy" id="148309"/>
    <lineage>
        <taxon>Eukaryota</taxon>
        <taxon>Metazoa</taxon>
        <taxon>Ecdysozoa</taxon>
        <taxon>Nematoda</taxon>
        <taxon>Chromadorea</taxon>
        <taxon>Rhabditida</taxon>
        <taxon>Rhabditina</taxon>
        <taxon>Rhabditomorpha</taxon>
        <taxon>Strongyloidea</taxon>
        <taxon>Metastrongylidae</taxon>
        <taxon>Parelaphostrongylus</taxon>
    </lineage>
</organism>
<dbReference type="EMBL" id="JAHQIW010001435">
    <property type="protein sequence ID" value="KAJ1352515.1"/>
    <property type="molecule type" value="Genomic_DNA"/>
</dbReference>
<dbReference type="AlphaFoldDB" id="A0AAD5M5F4"/>
<comment type="caution">
    <text evidence="1">The sequence shown here is derived from an EMBL/GenBank/DDBJ whole genome shotgun (WGS) entry which is preliminary data.</text>
</comment>
<name>A0AAD5M5F4_PARTN</name>
<evidence type="ECO:0000313" key="1">
    <source>
        <dbReference type="EMBL" id="KAJ1352515.1"/>
    </source>
</evidence>
<accession>A0AAD5M5F4</accession>
<dbReference type="Proteomes" id="UP001196413">
    <property type="component" value="Unassembled WGS sequence"/>
</dbReference>
<gene>
    <name evidence="1" type="ORF">KIN20_008861</name>
</gene>